<feature type="domain" description="Carrier" evidence="12">
    <location>
        <begin position="1783"/>
        <end position="1859"/>
    </location>
</feature>
<dbReference type="InterPro" id="IPR032088">
    <property type="entry name" value="SAT"/>
</dbReference>
<dbReference type="InterPro" id="IPR016036">
    <property type="entry name" value="Malonyl_transacylase_ACP-bd"/>
</dbReference>
<keyword evidence="7" id="KW-0012">Acyltransferase</keyword>
<evidence type="ECO:0000259" key="14">
    <source>
        <dbReference type="PROSITE" id="PS52019"/>
    </source>
</evidence>
<dbReference type="FunFam" id="3.40.47.10:FF:000031">
    <property type="entry name" value="Sterigmatocystin biosynthesis polyketide synthase"/>
    <property type="match status" value="1"/>
</dbReference>
<evidence type="ECO:0000256" key="3">
    <source>
        <dbReference type="ARBA" id="ARBA00018393"/>
    </source>
</evidence>
<gene>
    <name evidence="15" type="ORF">MCYG_05054</name>
</gene>
<feature type="domain" description="PKS/mFAS DH" evidence="14">
    <location>
        <begin position="1295"/>
        <end position="1600"/>
    </location>
</feature>
<evidence type="ECO:0000313" key="15">
    <source>
        <dbReference type="EMBL" id="EEQ32235.1"/>
    </source>
</evidence>
<dbReference type="RefSeq" id="XP_002847317.1">
    <property type="nucleotide sequence ID" value="XM_002847271.1"/>
</dbReference>
<dbReference type="InterPro" id="IPR020806">
    <property type="entry name" value="PKS_PP-bd"/>
</dbReference>
<dbReference type="InterPro" id="IPR014030">
    <property type="entry name" value="Ketoacyl_synth_N"/>
</dbReference>
<dbReference type="SMART" id="SM00825">
    <property type="entry name" value="PKS_KS"/>
    <property type="match status" value="1"/>
</dbReference>
<evidence type="ECO:0000256" key="7">
    <source>
        <dbReference type="ARBA" id="ARBA00023315"/>
    </source>
</evidence>
<dbReference type="eggNOG" id="KOG1202">
    <property type="taxonomic scope" value="Eukaryota"/>
</dbReference>
<dbReference type="OMA" id="FRATMQH"/>
<dbReference type="GO" id="GO:0044550">
    <property type="term" value="P:secondary metabolite biosynthetic process"/>
    <property type="evidence" value="ECO:0007669"/>
    <property type="project" value="UniProtKB-ARBA"/>
</dbReference>
<dbReference type="GeneID" id="9226172"/>
<dbReference type="InterPro" id="IPR042104">
    <property type="entry name" value="PKS_dehydratase_sf"/>
</dbReference>
<dbReference type="EMBL" id="DS995704">
    <property type="protein sequence ID" value="EEQ32235.1"/>
    <property type="molecule type" value="Genomic_DNA"/>
</dbReference>
<dbReference type="Proteomes" id="UP000002035">
    <property type="component" value="Unassembled WGS sequence"/>
</dbReference>
<dbReference type="GO" id="GO:0031177">
    <property type="term" value="F:phosphopantetheine binding"/>
    <property type="evidence" value="ECO:0007669"/>
    <property type="project" value="InterPro"/>
</dbReference>
<evidence type="ECO:0000256" key="1">
    <source>
        <dbReference type="ARBA" id="ARBA00001957"/>
    </source>
</evidence>
<dbReference type="PANTHER" id="PTHR43775">
    <property type="entry name" value="FATTY ACID SYNTHASE"/>
    <property type="match status" value="1"/>
</dbReference>
<protein>
    <recommendedName>
        <fullName evidence="3">Non-reducing polyketide synthase nscA</fullName>
    </recommendedName>
    <alternativeName>
        <fullName evidence="8">Conidial yellow pigment biosynthesis polyketide synthase nscA</fullName>
    </alternativeName>
    <alternativeName>
        <fullName evidence="9">Neosartoricin B biosynthesis protein A</fullName>
    </alternativeName>
</protein>
<dbReference type="InterPro" id="IPR030918">
    <property type="entry name" value="PT_fungal_PKS"/>
</dbReference>
<feature type="compositionally biased region" description="Basic and acidic residues" evidence="11">
    <location>
        <begin position="1769"/>
        <end position="1783"/>
    </location>
</feature>
<dbReference type="Gene3D" id="3.30.70.3290">
    <property type="match status" value="1"/>
</dbReference>
<feature type="active site" description="Proton donor; for dehydratase activity" evidence="10">
    <location>
        <position position="1513"/>
    </location>
</feature>
<dbReference type="SUPFAM" id="SSF47336">
    <property type="entry name" value="ACP-like"/>
    <property type="match status" value="2"/>
</dbReference>
<keyword evidence="16" id="KW-1185">Reference proteome</keyword>
<reference evidence="16" key="1">
    <citation type="journal article" date="2012" name="MBio">
        <title>Comparative genome analysis of Trichophyton rubrum and related dermatophytes reveals candidate genes involved in infection.</title>
        <authorList>
            <person name="Martinez D.A."/>
            <person name="Oliver B.G."/>
            <person name="Graeser Y."/>
            <person name="Goldberg J.M."/>
            <person name="Li W."/>
            <person name="Martinez-Rossi N.M."/>
            <person name="Monod M."/>
            <person name="Shelest E."/>
            <person name="Barton R.C."/>
            <person name="Birch E."/>
            <person name="Brakhage A.A."/>
            <person name="Chen Z."/>
            <person name="Gurr S.J."/>
            <person name="Heiman D."/>
            <person name="Heitman J."/>
            <person name="Kosti I."/>
            <person name="Rossi A."/>
            <person name="Saif S."/>
            <person name="Samalova M."/>
            <person name="Saunders C.W."/>
            <person name="Shea T."/>
            <person name="Summerbell R.C."/>
            <person name="Xu J."/>
            <person name="Young S."/>
            <person name="Zeng Q."/>
            <person name="Birren B.W."/>
            <person name="Cuomo C.A."/>
            <person name="White T.C."/>
        </authorList>
    </citation>
    <scope>NUCLEOTIDE SEQUENCE [LARGE SCALE GENOMIC DNA]</scope>
    <source>
        <strain evidence="16">ATCC MYA-4605 / CBS 113480</strain>
    </source>
</reference>
<feature type="region of interest" description="C-terminal hotdog fold" evidence="10">
    <location>
        <begin position="1455"/>
        <end position="1600"/>
    </location>
</feature>
<sequence>MKSQECLCLFGDQTNDFVPGLRQLLRIKDGPLLLSFFEKTHITLRQEITRQSREIQELLPRFSGIADLLASYSTDLDSTPVLASTLTAIYQLGSFISYYGDGSRPYPTGQSHTLIGLCTGQLAACAVASASTAGELVSLAIEAVVIAYRTGLHVTKTRRLLENDTDRNKNWSYIVPKLQVDLAASRIEQFSQSANLPIGFRPFIGIVAPCSVTICGPPRVLKDLFNSPIMGDVKPIPAPVFAPYHDSHLHTESDIEEILGTLPETAAKTATKLPVVSSVTGEHIRASTFGALLHTSLGEILREPLRLDIITKSINTAARASLCARWVILSVGTNASQSLASALNEIEGISAKVENIESTPNLDTPHLQTRCSGRPEQSNIAIIGYAGRFPEAADADSLWKLLCEGRDVHREIPPDRFNLNTHYHPTGKKKNTSQVRYGCFINEPGLFDCRFFNLSPKEADQSDPGQRLALLTAYEALEMAGVVPDRTPSTQRDRVGIFYGMTSDDWREVNSGQSIGTYFIPGGNRAFTPGRINYYFKFSGPSISIDTACSSSAAAIHIACNSLWRNDCDTAIAGGTNVMTNPDNFAGLDKGHFLSRTGNCKTFDDGADGYCRADAVGTVVLKRLEDALADKDPIQAVICGAYTNHSAEAESITRPHIGAQSAIFRHVLNDAGRDSLDVSYIEMHGTGTQAGDSAEMRSVLDVFTGSQSGRTAERPLYLGSAKANIGHGGSGSGITSLIKVILMMKNSIIPPHCGIKTKLNSRFPADLKERGINIALEATPWQRPAGGRRMAFLNNFSAAGGNSALLLEDPPAEFELQASADPRSFHVITVSARSSQSLRQNAKHLAEHLRRNPEISLGSLAYTTTARRIHHNYRLSVTGRTITDVKTALEKSASLDIRPVPRKIPGVTFAFTGQGSIYQGMGKHLFASFSVFREELRRLNGIGRSFGFDSFMALINDSTTYETMHHSPQATQLALTCFEIALARLWESFGIVPSLVVGHSLGEYAALHIAGVLSARDAVFLVGTRARIMQDRCSAGTHVMLAVKAPVTALTQVLQDHRLEVACINTPDQTVVTGPMADVDRAQEALGLSGIKTSRLKTNFAFHSSQVEPVLDEFQKLTRGIKFGKLTVPLLSPLLAAVITSEDQLGIEYLTRHCREMVNLAGSIQSALSQKIVSEDTICLEIGPDPVVIGMLKASIGSCTRTIASTRKSEGLWATLSNALRTLYQAGLDIQWGEYHRDFDAFQNIVPLPAYQWDYKNHWIQYVHDWCLAKGDPPAAITEPQKPPATPDFLSATCQKILHLEHGSSKSSVLIESDISHPDFRAIFEAHKVNGAMLCPSSVYYDIAVTLGNYLHKSNPIKANRGVEVADMATTKPLLMQTPGKSELFRTSVEADWASQTASVDFYSLDSSGEKAVEYATCMLRFGDSDSWVSEWKRIAHLVQSRMKKLRDAAHNGSSHLIKRGIAYKLFENCVEYGQGFQGIDEVYLDSKDHEATARVTFKDKSTCFYANPYYIDSLGHLSGFIMNATESFDYKSHVFLNHGWESIRCAVKPSAEGTYDTYVKMESLDGKRYAGDVYIFQGDSIVGVNQGVAFQAVPRKVLDILLPNPSIGARMNTAKETTTVVSGRPGAPQKAVISRPENALMSRNGQALVSPQRDRVPEPFLIVRALNIIAEETGIAMVELTNDLVFTDVGVDSLQALSICGRFREELNINVGSALFVEYPTVRDLKIFLGTGTRLAGASEDNSKSSTPGLGFSCDDDVAYTPSDATDVDQRDKERESMREDSPSLSEICTILAEGLGVEVEEVWNAPSLTELGLDSLMSLSILGRLREELNIDLPTEFFSDDDMTTIRRKLLDNSAGPDNPSPITTAPTSIICTSTPTTIPTATSVLLQGNLATAQKVLFLFPDGSGSATSYAILPPVAPSVAIVGLNCPYLKRPQDLKCALQDMTAPYLAEIRRRQAHGPYYLGGWSAGGICAYDAAATLMVAGEQVASLILIDSPNPIRLEKLPVRMYHFLNDAGMFGSGGSKPMPEWLLPHFLAFIDALARYEPTPFASGTAPKTHAIWASNGVYQSTGGKRLEERPDDTREMKWLLNSRTNFGPNGWDRLVGMESLRIEVLHGANHFTMMEGPQGLRLSRFLAKSMGV</sequence>
<dbReference type="InterPro" id="IPR009081">
    <property type="entry name" value="PP-bd_ACP"/>
</dbReference>
<feature type="active site" description="Proton acceptor; for dehydratase activity" evidence="10">
    <location>
        <position position="1327"/>
    </location>
</feature>
<evidence type="ECO:0000256" key="10">
    <source>
        <dbReference type="PROSITE-ProRule" id="PRU01363"/>
    </source>
</evidence>
<feature type="region of interest" description="Disordered" evidence="11">
    <location>
        <begin position="1738"/>
        <end position="1785"/>
    </location>
</feature>
<dbReference type="GO" id="GO:0004315">
    <property type="term" value="F:3-oxoacyl-[acyl-carrier-protein] synthase activity"/>
    <property type="evidence" value="ECO:0007669"/>
    <property type="project" value="InterPro"/>
</dbReference>
<dbReference type="NCBIfam" id="TIGR04532">
    <property type="entry name" value="PT_fungal_PKS"/>
    <property type="match status" value="1"/>
</dbReference>
<dbReference type="Gene3D" id="3.30.70.250">
    <property type="entry name" value="Malonyl-CoA ACP transacylase, ACP-binding"/>
    <property type="match status" value="1"/>
</dbReference>
<evidence type="ECO:0000256" key="9">
    <source>
        <dbReference type="ARBA" id="ARBA00033379"/>
    </source>
</evidence>
<dbReference type="Gene3D" id="3.10.129.110">
    <property type="entry name" value="Polyketide synthase dehydratase"/>
    <property type="match status" value="1"/>
</dbReference>
<dbReference type="Pfam" id="PF16073">
    <property type="entry name" value="SAT"/>
    <property type="match status" value="1"/>
</dbReference>
<evidence type="ECO:0000259" key="13">
    <source>
        <dbReference type="PROSITE" id="PS52004"/>
    </source>
</evidence>
<dbReference type="PROSITE" id="PS52004">
    <property type="entry name" value="KS3_2"/>
    <property type="match status" value="1"/>
</dbReference>
<dbReference type="SUPFAM" id="SSF53474">
    <property type="entry name" value="alpha/beta-Hydrolases"/>
    <property type="match status" value="1"/>
</dbReference>
<evidence type="ECO:0000256" key="2">
    <source>
        <dbReference type="ARBA" id="ARBA00005179"/>
    </source>
</evidence>
<dbReference type="SUPFAM" id="SSF53901">
    <property type="entry name" value="Thiolase-like"/>
    <property type="match status" value="1"/>
</dbReference>
<dbReference type="PROSITE" id="PS00606">
    <property type="entry name" value="KS3_1"/>
    <property type="match status" value="1"/>
</dbReference>
<dbReference type="InterPro" id="IPR016035">
    <property type="entry name" value="Acyl_Trfase/lysoPLipase"/>
</dbReference>
<dbReference type="OrthoDB" id="329835at2759"/>
<dbReference type="InterPro" id="IPR036736">
    <property type="entry name" value="ACP-like_sf"/>
</dbReference>
<dbReference type="InterPro" id="IPR049551">
    <property type="entry name" value="PKS_DH_C"/>
</dbReference>
<dbReference type="Gene3D" id="3.40.50.1820">
    <property type="entry name" value="alpha/beta hydrolase"/>
    <property type="match status" value="1"/>
</dbReference>
<keyword evidence="6" id="KW-0808">Transferase</keyword>
<dbReference type="Pfam" id="PF00550">
    <property type="entry name" value="PP-binding"/>
    <property type="match status" value="2"/>
</dbReference>
<dbReference type="InterPro" id="IPR018201">
    <property type="entry name" value="Ketoacyl_synth_AS"/>
</dbReference>
<dbReference type="InterPro" id="IPR016039">
    <property type="entry name" value="Thiolase-like"/>
</dbReference>
<dbReference type="GO" id="GO:0004312">
    <property type="term" value="F:fatty acid synthase activity"/>
    <property type="evidence" value="ECO:0007669"/>
    <property type="project" value="TreeGrafter"/>
</dbReference>
<dbReference type="Pfam" id="PF22621">
    <property type="entry name" value="CurL-like_PKS_C"/>
    <property type="match status" value="1"/>
</dbReference>
<dbReference type="Gene3D" id="3.40.366.10">
    <property type="entry name" value="Malonyl-Coenzyme A Acyl Carrier Protein, domain 2"/>
    <property type="match status" value="2"/>
</dbReference>
<dbReference type="FunFam" id="3.40.50.1820:FF:000116">
    <property type="entry name" value="Sterigmatocystin biosynthesis polyketide synthase"/>
    <property type="match status" value="1"/>
</dbReference>
<dbReference type="SUPFAM" id="SSF55048">
    <property type="entry name" value="Probable ACP-binding domain of malonyl-CoA ACP transacylase"/>
    <property type="match status" value="1"/>
</dbReference>
<dbReference type="InterPro" id="IPR029058">
    <property type="entry name" value="AB_hydrolase_fold"/>
</dbReference>
<dbReference type="CDD" id="cd00833">
    <property type="entry name" value="PKS"/>
    <property type="match status" value="1"/>
</dbReference>
<dbReference type="InterPro" id="IPR050091">
    <property type="entry name" value="PKS_NRPS_Biosynth_Enz"/>
</dbReference>
<accession>C5FQT2</accession>
<dbReference type="STRING" id="554155.C5FQT2"/>
<evidence type="ECO:0000313" key="16">
    <source>
        <dbReference type="Proteomes" id="UP000002035"/>
    </source>
</evidence>
<comment type="cofactor">
    <cofactor evidence="1">
        <name>pantetheine 4'-phosphate</name>
        <dbReference type="ChEBI" id="CHEBI:47942"/>
    </cofactor>
</comment>
<dbReference type="SMART" id="SM00827">
    <property type="entry name" value="PKS_AT"/>
    <property type="match status" value="1"/>
</dbReference>
<dbReference type="VEuPathDB" id="FungiDB:MCYG_05054"/>
<feature type="region of interest" description="N-terminal hotdog fold" evidence="10">
    <location>
        <begin position="1295"/>
        <end position="1427"/>
    </location>
</feature>
<dbReference type="PROSITE" id="PS50075">
    <property type="entry name" value="CARRIER"/>
    <property type="match status" value="2"/>
</dbReference>
<dbReference type="HOGENOM" id="CLU_000022_6_0_1"/>
<evidence type="ECO:0000259" key="12">
    <source>
        <dbReference type="PROSITE" id="PS50075"/>
    </source>
</evidence>
<dbReference type="PROSITE" id="PS52019">
    <property type="entry name" value="PKS_MFAS_DH"/>
    <property type="match status" value="1"/>
</dbReference>
<evidence type="ECO:0000256" key="11">
    <source>
        <dbReference type="SAM" id="MobiDB-lite"/>
    </source>
</evidence>
<dbReference type="Gene3D" id="1.10.1200.10">
    <property type="entry name" value="ACP-like"/>
    <property type="match status" value="2"/>
</dbReference>
<dbReference type="Pfam" id="PF00975">
    <property type="entry name" value="Thioesterase"/>
    <property type="match status" value="1"/>
</dbReference>
<comment type="pathway">
    <text evidence="2">Secondary metabolite biosynthesis.</text>
</comment>
<dbReference type="InterPro" id="IPR020841">
    <property type="entry name" value="PKS_Beta-ketoAc_synthase_dom"/>
</dbReference>
<dbReference type="Pfam" id="PF14765">
    <property type="entry name" value="PS-DH"/>
    <property type="match status" value="1"/>
</dbReference>
<dbReference type="InterPro" id="IPR001227">
    <property type="entry name" value="Ac_transferase_dom_sf"/>
</dbReference>
<dbReference type="FunFam" id="1.10.1200.10:FF:000011">
    <property type="entry name" value="Sterigmatocystin biosynthesis polyketide synthase"/>
    <property type="match status" value="1"/>
</dbReference>
<dbReference type="Pfam" id="PF00698">
    <property type="entry name" value="Acyl_transf_1"/>
    <property type="match status" value="1"/>
</dbReference>
<proteinExistence type="predicted"/>
<name>C5FQT2_ARTOC</name>
<feature type="domain" description="Ketosynthase family 3 (KS3)" evidence="13">
    <location>
        <begin position="377"/>
        <end position="809"/>
    </location>
</feature>
<keyword evidence="4" id="KW-0596">Phosphopantetheine</keyword>
<dbReference type="InterPro" id="IPR001031">
    <property type="entry name" value="Thioesterase"/>
</dbReference>
<dbReference type="PANTHER" id="PTHR43775:SF45">
    <property type="entry name" value="CONIDIAL PIGMENT POLYKETIDE SYNTHASE ALB1"/>
    <property type="match status" value="1"/>
</dbReference>
<dbReference type="Gene3D" id="3.40.47.10">
    <property type="match status" value="1"/>
</dbReference>
<dbReference type="InterPro" id="IPR049900">
    <property type="entry name" value="PKS_mFAS_DH"/>
</dbReference>
<evidence type="ECO:0000256" key="5">
    <source>
        <dbReference type="ARBA" id="ARBA00022553"/>
    </source>
</evidence>
<dbReference type="FunFam" id="3.10.129.110:FF:000001">
    <property type="entry name" value="Sterigmatocystin biosynthesis polyketide synthase"/>
    <property type="match status" value="1"/>
</dbReference>
<dbReference type="InterPro" id="IPR014043">
    <property type="entry name" value="Acyl_transferase_dom"/>
</dbReference>
<dbReference type="GO" id="GO:0006633">
    <property type="term" value="P:fatty acid biosynthetic process"/>
    <property type="evidence" value="ECO:0007669"/>
    <property type="project" value="InterPro"/>
</dbReference>
<keyword evidence="5" id="KW-0597">Phosphoprotein</keyword>
<dbReference type="SMART" id="SM00823">
    <property type="entry name" value="PKS_PP"/>
    <property type="match status" value="2"/>
</dbReference>
<evidence type="ECO:0000256" key="4">
    <source>
        <dbReference type="ARBA" id="ARBA00022450"/>
    </source>
</evidence>
<organism evidence="15 16">
    <name type="scientific">Arthroderma otae (strain ATCC MYA-4605 / CBS 113480)</name>
    <name type="common">Microsporum canis</name>
    <dbReference type="NCBI Taxonomy" id="554155"/>
    <lineage>
        <taxon>Eukaryota</taxon>
        <taxon>Fungi</taxon>
        <taxon>Dikarya</taxon>
        <taxon>Ascomycota</taxon>
        <taxon>Pezizomycotina</taxon>
        <taxon>Eurotiomycetes</taxon>
        <taxon>Eurotiomycetidae</taxon>
        <taxon>Onygenales</taxon>
        <taxon>Arthrodermataceae</taxon>
        <taxon>Microsporum</taxon>
    </lineage>
</organism>
<feature type="domain" description="Carrier" evidence="12">
    <location>
        <begin position="1657"/>
        <end position="1734"/>
    </location>
</feature>
<evidence type="ECO:0000256" key="6">
    <source>
        <dbReference type="ARBA" id="ARBA00022679"/>
    </source>
</evidence>
<dbReference type="Pfam" id="PF02801">
    <property type="entry name" value="Ketoacyl-synt_C"/>
    <property type="match status" value="1"/>
</dbReference>
<dbReference type="Pfam" id="PF00109">
    <property type="entry name" value="ketoacyl-synt"/>
    <property type="match status" value="1"/>
</dbReference>
<dbReference type="InterPro" id="IPR014031">
    <property type="entry name" value="Ketoacyl_synth_C"/>
</dbReference>
<dbReference type="SUPFAM" id="SSF52151">
    <property type="entry name" value="FabD/lysophospholipase-like"/>
    <property type="match status" value="1"/>
</dbReference>
<evidence type="ECO:0000256" key="8">
    <source>
        <dbReference type="ARBA" id="ARBA00031359"/>
    </source>
</evidence>